<gene>
    <name evidence="1" type="ORF">GUITHDRAFT_106205</name>
</gene>
<proteinExistence type="predicted"/>
<dbReference type="KEGG" id="gtt:GUITHDRAFT_106205"/>
<dbReference type="AlphaFoldDB" id="L1JHX6"/>
<name>L1JHX6_GUITC</name>
<sequence>MYCDMSLFDQKGCLLWNGVYRCASQDKGNCSAGFVHVNPTPTPGWSDVTAAHVAVGSVVGNALGLVDTEGNMQSYLGSEQSAAVSAGVH</sequence>
<dbReference type="HOGENOM" id="CLU_2459474_0_0_1"/>
<reference evidence="2" key="3">
    <citation type="submission" date="2016-03" db="UniProtKB">
        <authorList>
            <consortium name="EnsemblProtists"/>
        </authorList>
    </citation>
    <scope>IDENTIFICATION</scope>
</reference>
<dbReference type="EMBL" id="JH992987">
    <property type="protein sequence ID" value="EKX48128.1"/>
    <property type="molecule type" value="Genomic_DNA"/>
</dbReference>
<organism evidence="1">
    <name type="scientific">Guillardia theta (strain CCMP2712)</name>
    <name type="common">Cryptophyte</name>
    <dbReference type="NCBI Taxonomy" id="905079"/>
    <lineage>
        <taxon>Eukaryota</taxon>
        <taxon>Cryptophyceae</taxon>
        <taxon>Pyrenomonadales</taxon>
        <taxon>Geminigeraceae</taxon>
        <taxon>Guillardia</taxon>
    </lineage>
</organism>
<evidence type="ECO:0000313" key="2">
    <source>
        <dbReference type="EnsemblProtists" id="EKX48128"/>
    </source>
</evidence>
<evidence type="ECO:0000313" key="3">
    <source>
        <dbReference type="Proteomes" id="UP000011087"/>
    </source>
</evidence>
<protein>
    <submittedName>
        <fullName evidence="1 2">Uncharacterized protein</fullName>
    </submittedName>
</protein>
<dbReference type="RefSeq" id="XP_005835108.1">
    <property type="nucleotide sequence ID" value="XM_005835051.1"/>
</dbReference>
<dbReference type="EnsemblProtists" id="EKX48128">
    <property type="protein sequence ID" value="EKX48128"/>
    <property type="gene ID" value="GUITHDRAFT_106205"/>
</dbReference>
<reference evidence="3" key="2">
    <citation type="submission" date="2012-11" db="EMBL/GenBank/DDBJ databases">
        <authorList>
            <person name="Kuo A."/>
            <person name="Curtis B.A."/>
            <person name="Tanifuji G."/>
            <person name="Burki F."/>
            <person name="Gruber A."/>
            <person name="Irimia M."/>
            <person name="Maruyama S."/>
            <person name="Arias M.C."/>
            <person name="Ball S.G."/>
            <person name="Gile G.H."/>
            <person name="Hirakawa Y."/>
            <person name="Hopkins J.F."/>
            <person name="Rensing S.A."/>
            <person name="Schmutz J."/>
            <person name="Symeonidi A."/>
            <person name="Elias M."/>
            <person name="Eveleigh R.J."/>
            <person name="Herman E.K."/>
            <person name="Klute M.J."/>
            <person name="Nakayama T."/>
            <person name="Obornik M."/>
            <person name="Reyes-Prieto A."/>
            <person name="Armbrust E.V."/>
            <person name="Aves S.J."/>
            <person name="Beiko R.G."/>
            <person name="Coutinho P."/>
            <person name="Dacks J.B."/>
            <person name="Durnford D.G."/>
            <person name="Fast N.M."/>
            <person name="Green B.R."/>
            <person name="Grisdale C."/>
            <person name="Hempe F."/>
            <person name="Henrissat B."/>
            <person name="Hoppner M.P."/>
            <person name="Ishida K.-I."/>
            <person name="Kim E."/>
            <person name="Koreny L."/>
            <person name="Kroth P.G."/>
            <person name="Liu Y."/>
            <person name="Malik S.-B."/>
            <person name="Maier U.G."/>
            <person name="McRose D."/>
            <person name="Mock T."/>
            <person name="Neilson J.A."/>
            <person name="Onodera N.T."/>
            <person name="Poole A.M."/>
            <person name="Pritham E.J."/>
            <person name="Richards T.A."/>
            <person name="Rocap G."/>
            <person name="Roy S.W."/>
            <person name="Sarai C."/>
            <person name="Schaack S."/>
            <person name="Shirato S."/>
            <person name="Slamovits C.H."/>
            <person name="Spencer D.F."/>
            <person name="Suzuki S."/>
            <person name="Worden A.Z."/>
            <person name="Zauner S."/>
            <person name="Barry K."/>
            <person name="Bell C."/>
            <person name="Bharti A.K."/>
            <person name="Crow J.A."/>
            <person name="Grimwood J."/>
            <person name="Kramer R."/>
            <person name="Lindquist E."/>
            <person name="Lucas S."/>
            <person name="Salamov A."/>
            <person name="McFadden G.I."/>
            <person name="Lane C.E."/>
            <person name="Keeling P.J."/>
            <person name="Gray M.W."/>
            <person name="Grigoriev I.V."/>
            <person name="Archibald J.M."/>
        </authorList>
    </citation>
    <scope>NUCLEOTIDE SEQUENCE</scope>
    <source>
        <strain evidence="3">CCMP2712</strain>
    </source>
</reference>
<evidence type="ECO:0000313" key="1">
    <source>
        <dbReference type="EMBL" id="EKX48128.1"/>
    </source>
</evidence>
<dbReference type="GeneID" id="17304811"/>
<dbReference type="PaxDb" id="55529-EKX48128"/>
<accession>L1JHX6</accession>
<keyword evidence="3" id="KW-1185">Reference proteome</keyword>
<dbReference type="Proteomes" id="UP000011087">
    <property type="component" value="Unassembled WGS sequence"/>
</dbReference>
<reference evidence="1 3" key="1">
    <citation type="journal article" date="2012" name="Nature">
        <title>Algal genomes reveal evolutionary mosaicism and the fate of nucleomorphs.</title>
        <authorList>
            <consortium name="DOE Joint Genome Institute"/>
            <person name="Curtis B.A."/>
            <person name="Tanifuji G."/>
            <person name="Burki F."/>
            <person name="Gruber A."/>
            <person name="Irimia M."/>
            <person name="Maruyama S."/>
            <person name="Arias M.C."/>
            <person name="Ball S.G."/>
            <person name="Gile G.H."/>
            <person name="Hirakawa Y."/>
            <person name="Hopkins J.F."/>
            <person name="Kuo A."/>
            <person name="Rensing S.A."/>
            <person name="Schmutz J."/>
            <person name="Symeonidi A."/>
            <person name="Elias M."/>
            <person name="Eveleigh R.J."/>
            <person name="Herman E.K."/>
            <person name="Klute M.J."/>
            <person name="Nakayama T."/>
            <person name="Obornik M."/>
            <person name="Reyes-Prieto A."/>
            <person name="Armbrust E.V."/>
            <person name="Aves S.J."/>
            <person name="Beiko R.G."/>
            <person name="Coutinho P."/>
            <person name="Dacks J.B."/>
            <person name="Durnford D.G."/>
            <person name="Fast N.M."/>
            <person name="Green B.R."/>
            <person name="Grisdale C.J."/>
            <person name="Hempel F."/>
            <person name="Henrissat B."/>
            <person name="Hoppner M.P."/>
            <person name="Ishida K."/>
            <person name="Kim E."/>
            <person name="Koreny L."/>
            <person name="Kroth P.G."/>
            <person name="Liu Y."/>
            <person name="Malik S.B."/>
            <person name="Maier U.G."/>
            <person name="McRose D."/>
            <person name="Mock T."/>
            <person name="Neilson J.A."/>
            <person name="Onodera N.T."/>
            <person name="Poole A.M."/>
            <person name="Pritham E.J."/>
            <person name="Richards T.A."/>
            <person name="Rocap G."/>
            <person name="Roy S.W."/>
            <person name="Sarai C."/>
            <person name="Schaack S."/>
            <person name="Shirato S."/>
            <person name="Slamovits C.H."/>
            <person name="Spencer D.F."/>
            <person name="Suzuki S."/>
            <person name="Worden A.Z."/>
            <person name="Zauner S."/>
            <person name="Barry K."/>
            <person name="Bell C."/>
            <person name="Bharti A.K."/>
            <person name="Crow J.A."/>
            <person name="Grimwood J."/>
            <person name="Kramer R."/>
            <person name="Lindquist E."/>
            <person name="Lucas S."/>
            <person name="Salamov A."/>
            <person name="McFadden G.I."/>
            <person name="Lane C.E."/>
            <person name="Keeling P.J."/>
            <person name="Gray M.W."/>
            <person name="Grigoriev I.V."/>
            <person name="Archibald J.M."/>
        </authorList>
    </citation>
    <scope>NUCLEOTIDE SEQUENCE</scope>
    <source>
        <strain evidence="1 3">CCMP2712</strain>
    </source>
</reference>